<feature type="transmembrane region" description="Helical" evidence="1">
    <location>
        <begin position="20"/>
        <end position="40"/>
    </location>
</feature>
<protein>
    <submittedName>
        <fullName evidence="2">Uncharacterized protein</fullName>
    </submittedName>
</protein>
<feature type="transmembrane region" description="Helical" evidence="1">
    <location>
        <begin position="100"/>
        <end position="120"/>
    </location>
</feature>
<evidence type="ECO:0000256" key="1">
    <source>
        <dbReference type="SAM" id="Phobius"/>
    </source>
</evidence>
<gene>
    <name evidence="2" type="ORF">ABQM86_06205</name>
</gene>
<keyword evidence="1" id="KW-0812">Transmembrane</keyword>
<organism evidence="2">
    <name type="scientific">Paenarthrobacter sp. AMU7</name>
    <dbReference type="NCBI Taxonomy" id="3162492"/>
    <lineage>
        <taxon>Bacteria</taxon>
        <taxon>Bacillati</taxon>
        <taxon>Actinomycetota</taxon>
        <taxon>Actinomycetes</taxon>
        <taxon>Micrococcales</taxon>
        <taxon>Micrococcaceae</taxon>
        <taxon>Paenarthrobacter</taxon>
    </lineage>
</organism>
<feature type="transmembrane region" description="Helical" evidence="1">
    <location>
        <begin position="46"/>
        <end position="66"/>
    </location>
</feature>
<keyword evidence="1" id="KW-1133">Transmembrane helix</keyword>
<dbReference type="EMBL" id="CP165735">
    <property type="protein sequence ID" value="XDV72750.1"/>
    <property type="molecule type" value="Genomic_DNA"/>
</dbReference>
<name>A0AB39YQW8_9MICC</name>
<sequence>MNILKLVKDLPNPQRTIMVWYLVLAGVCFVGMVVAAFYGGAGRATLISWISLGIGFLAFAFGLILATNYRGSAQVYASMFKSLRIGPIEYSATPFSTAKFLRIFGAVFSAMAALVTLLTLTN</sequence>
<evidence type="ECO:0000313" key="2">
    <source>
        <dbReference type="EMBL" id="XDV72750.1"/>
    </source>
</evidence>
<keyword evidence="1" id="KW-0472">Membrane</keyword>
<dbReference type="AlphaFoldDB" id="A0AB39YQW8"/>
<dbReference type="RefSeq" id="WP_369746173.1">
    <property type="nucleotide sequence ID" value="NZ_CP165735.1"/>
</dbReference>
<reference evidence="2" key="1">
    <citation type="submission" date="2024-07" db="EMBL/GenBank/DDBJ databases">
        <authorList>
            <person name="Li J."/>
            <person name="Wei H."/>
            <person name="Ma J."/>
        </authorList>
    </citation>
    <scope>NUCLEOTIDE SEQUENCE</scope>
    <source>
        <strain evidence="2">AMU7</strain>
    </source>
</reference>
<proteinExistence type="predicted"/>
<accession>A0AB39YQW8</accession>